<gene>
    <name evidence="1" type="ORF">FC695_15660</name>
</gene>
<reference evidence="1 2" key="1">
    <citation type="journal article" date="2019" name="Environ. Microbiol.">
        <title>An active ?-lactamase is a part of an orchestrated cell wall stress resistance network of Bacillus subtilis and related rhizosphere species.</title>
        <authorList>
            <person name="Bucher T."/>
            <person name="Keren-Paz A."/>
            <person name="Hausser J."/>
            <person name="Olender T."/>
            <person name="Cytryn E."/>
            <person name="Kolodkin-Gal I."/>
        </authorList>
    </citation>
    <scope>NUCLEOTIDE SEQUENCE [LARGE SCALE GENOMIC DNA]</scope>
    <source>
        <strain evidence="1 2">I32</strain>
    </source>
</reference>
<dbReference type="RefSeq" id="WP_000591841.1">
    <property type="nucleotide sequence ID" value="NZ_JAJESL010000102.1"/>
</dbReference>
<accession>A0A9X9A9K8</accession>
<proteinExistence type="predicted"/>
<name>A0A9X9A9K8_BACCE</name>
<dbReference type="AlphaFoldDB" id="A0A9X9A9K8"/>
<evidence type="ECO:0000313" key="2">
    <source>
        <dbReference type="Proteomes" id="UP000308444"/>
    </source>
</evidence>
<dbReference type="EMBL" id="SZOH01000984">
    <property type="protein sequence ID" value="TKJ02811.1"/>
    <property type="molecule type" value="Genomic_DNA"/>
</dbReference>
<dbReference type="Proteomes" id="UP000308444">
    <property type="component" value="Unassembled WGS sequence"/>
</dbReference>
<evidence type="ECO:0000313" key="1">
    <source>
        <dbReference type="EMBL" id="TKJ02811.1"/>
    </source>
</evidence>
<protein>
    <submittedName>
        <fullName evidence="1">Uncharacterized protein</fullName>
    </submittedName>
</protein>
<organism evidence="1 2">
    <name type="scientific">Bacillus cereus</name>
    <dbReference type="NCBI Taxonomy" id="1396"/>
    <lineage>
        <taxon>Bacteria</taxon>
        <taxon>Bacillati</taxon>
        <taxon>Bacillota</taxon>
        <taxon>Bacilli</taxon>
        <taxon>Bacillales</taxon>
        <taxon>Bacillaceae</taxon>
        <taxon>Bacillus</taxon>
        <taxon>Bacillus cereus group</taxon>
    </lineage>
</organism>
<sequence>MIKKIIITTNTREEMKELISSGSIDMNCGGPSKQADGTFVVEAYVPDNSLESVRSLGFPIEVVENLSRSKLEFRQQEVGSGDRYEAGRIAPQGLGIKR</sequence>
<comment type="caution">
    <text evidence="1">The sequence shown here is derived from an EMBL/GenBank/DDBJ whole genome shotgun (WGS) entry which is preliminary data.</text>
</comment>